<comment type="similarity">
    <text evidence="2">Belongs to the methyl-accepting chemotaxis (MCP) protein family.</text>
</comment>
<dbReference type="RefSeq" id="WP_073148581.1">
    <property type="nucleotide sequence ID" value="NZ_FRAG01000014.1"/>
</dbReference>
<evidence type="ECO:0000313" key="5">
    <source>
        <dbReference type="EMBL" id="SHJ89699.1"/>
    </source>
</evidence>
<dbReference type="GO" id="GO:0006935">
    <property type="term" value="P:chemotaxis"/>
    <property type="evidence" value="ECO:0007669"/>
    <property type="project" value="UniProtKB-KW"/>
</dbReference>
<dbReference type="Gene3D" id="3.40.50.720">
    <property type="entry name" value="NAD(P)-binding Rossmann-like Domain"/>
    <property type="match status" value="1"/>
</dbReference>
<gene>
    <name evidence="5" type="ORF">SAMN02745912_01536</name>
</gene>
<accession>A0A1M6N1U2</accession>
<dbReference type="InterPro" id="IPR036291">
    <property type="entry name" value="NAD(P)-bd_dom_sf"/>
</dbReference>
<keyword evidence="1" id="KW-0145">Chemotaxis</keyword>
<dbReference type="GO" id="GO:0007165">
    <property type="term" value="P:signal transduction"/>
    <property type="evidence" value="ECO:0007669"/>
    <property type="project" value="UniProtKB-KW"/>
</dbReference>
<dbReference type="PRINTS" id="PR00260">
    <property type="entry name" value="CHEMTRNSDUCR"/>
</dbReference>
<dbReference type="PANTHER" id="PTHR43531:SF11">
    <property type="entry name" value="METHYL-ACCEPTING CHEMOTAXIS PROTEIN 3"/>
    <property type="match status" value="1"/>
</dbReference>
<dbReference type="InterPro" id="IPR004090">
    <property type="entry name" value="Chemotax_Me-accpt_rcpt"/>
</dbReference>
<dbReference type="STRING" id="1121301.SAMN02745912_01536"/>
<dbReference type="Pfam" id="PF00015">
    <property type="entry name" value="MCPsignal"/>
    <property type="match status" value="1"/>
</dbReference>
<sequence>MNIAIVGAGKGGLSAIKCFNNIKDINISIVVDKNANAPGIVLAKKLGIPFSHSIDDINCNNLDIMIEATGNKEFSDFLKNRFGTMCSILDSKSTLLMMTLVERDLNTLEKINNQISIIHNTANIVEDQLHEIISSIDKIHTVSDNLLETTKVSSQYIKESDNIIQSVNRIAQQTKILGINASIEAARAGQQGKGFAVVANEVQNLSKYTENFAGEIKTILFKLSEEIKKIDKEVHGLDSFSQIQVDASSKVSSAVDTLVKACEENNKN</sequence>
<reference evidence="5 6" key="1">
    <citation type="submission" date="2016-11" db="EMBL/GenBank/DDBJ databases">
        <authorList>
            <person name="Jaros S."/>
            <person name="Januszkiewicz K."/>
            <person name="Wedrychowicz H."/>
        </authorList>
    </citation>
    <scope>NUCLEOTIDE SEQUENCE [LARGE SCALE GENOMIC DNA]</scope>
    <source>
        <strain evidence="5 6">DSM 15212</strain>
    </source>
</reference>
<proteinExistence type="inferred from homology"/>
<dbReference type="Proteomes" id="UP000184465">
    <property type="component" value="Unassembled WGS sequence"/>
</dbReference>
<evidence type="ECO:0000259" key="4">
    <source>
        <dbReference type="PROSITE" id="PS50111"/>
    </source>
</evidence>
<dbReference type="SUPFAM" id="SSF51735">
    <property type="entry name" value="NAD(P)-binding Rossmann-fold domains"/>
    <property type="match status" value="1"/>
</dbReference>
<evidence type="ECO:0000256" key="2">
    <source>
        <dbReference type="ARBA" id="ARBA00029447"/>
    </source>
</evidence>
<evidence type="ECO:0000256" key="1">
    <source>
        <dbReference type="ARBA" id="ARBA00022500"/>
    </source>
</evidence>
<dbReference type="GO" id="GO:0004888">
    <property type="term" value="F:transmembrane signaling receptor activity"/>
    <property type="evidence" value="ECO:0007669"/>
    <property type="project" value="InterPro"/>
</dbReference>
<dbReference type="GO" id="GO:0005886">
    <property type="term" value="C:plasma membrane"/>
    <property type="evidence" value="ECO:0007669"/>
    <property type="project" value="TreeGrafter"/>
</dbReference>
<name>A0A1M6N1U2_PARC5</name>
<protein>
    <submittedName>
        <fullName evidence="5">Methyl-accepting chemotaxis protein (MCP) signalling domain-containing protein</fullName>
    </submittedName>
</protein>
<dbReference type="Gene3D" id="1.10.287.950">
    <property type="entry name" value="Methyl-accepting chemotaxis protein"/>
    <property type="match status" value="1"/>
</dbReference>
<dbReference type="SUPFAM" id="SSF58104">
    <property type="entry name" value="Methyl-accepting chemotaxis protein (MCP) signaling domain"/>
    <property type="match status" value="1"/>
</dbReference>
<organism evidence="5 6">
    <name type="scientific">Paramaledivibacter caminithermalis (strain DSM 15212 / CIP 107654 / DViRD3)</name>
    <name type="common">Clostridium caminithermale</name>
    <dbReference type="NCBI Taxonomy" id="1121301"/>
    <lineage>
        <taxon>Bacteria</taxon>
        <taxon>Bacillati</taxon>
        <taxon>Bacillota</taxon>
        <taxon>Clostridia</taxon>
        <taxon>Peptostreptococcales</taxon>
        <taxon>Caminicellaceae</taxon>
        <taxon>Paramaledivibacter</taxon>
    </lineage>
</organism>
<dbReference type="EMBL" id="FRAG01000014">
    <property type="protein sequence ID" value="SHJ89699.1"/>
    <property type="molecule type" value="Genomic_DNA"/>
</dbReference>
<dbReference type="AlphaFoldDB" id="A0A1M6N1U2"/>
<dbReference type="PROSITE" id="PS50111">
    <property type="entry name" value="CHEMOTAXIS_TRANSDUC_2"/>
    <property type="match status" value="1"/>
</dbReference>
<dbReference type="InterPro" id="IPR051310">
    <property type="entry name" value="MCP_chemotaxis"/>
</dbReference>
<evidence type="ECO:0000313" key="6">
    <source>
        <dbReference type="Proteomes" id="UP000184465"/>
    </source>
</evidence>
<dbReference type="PANTHER" id="PTHR43531">
    <property type="entry name" value="PROTEIN ICFG"/>
    <property type="match status" value="1"/>
</dbReference>
<dbReference type="OrthoDB" id="9816519at2"/>
<dbReference type="InterPro" id="IPR004089">
    <property type="entry name" value="MCPsignal_dom"/>
</dbReference>
<keyword evidence="6" id="KW-1185">Reference proteome</keyword>
<keyword evidence="3" id="KW-0807">Transducer</keyword>
<evidence type="ECO:0000256" key="3">
    <source>
        <dbReference type="PROSITE-ProRule" id="PRU00284"/>
    </source>
</evidence>
<dbReference type="SMART" id="SM00283">
    <property type="entry name" value="MA"/>
    <property type="match status" value="1"/>
</dbReference>
<feature type="domain" description="Methyl-accepting transducer" evidence="4">
    <location>
        <begin position="101"/>
        <end position="268"/>
    </location>
</feature>